<evidence type="ECO:0000256" key="1">
    <source>
        <dbReference type="SAM" id="MobiDB-lite"/>
    </source>
</evidence>
<evidence type="ECO:0000313" key="2">
    <source>
        <dbReference type="EMBL" id="OSX80607.1"/>
    </source>
</evidence>
<sequence>MVFPSRGRYGGDNHPRGGVGSVGTEKAIGEVDGTQTDGGDLLPGHGYSLTTFRVVSCVHPTHKATPGSEMRACLGRNVYVLWSSSRLGVSSTVDAFRAAGPSCIGLERGAGALRFASEEEAAAAGVPHTNRLLFLRGNVRGFFSGPKYQADVQLLLEAPSPGICMSWVTAGDPS</sequence>
<organism evidence="2 3">
    <name type="scientific">Porphyra umbilicalis</name>
    <name type="common">Purple laver</name>
    <name type="synonym">Red alga</name>
    <dbReference type="NCBI Taxonomy" id="2786"/>
    <lineage>
        <taxon>Eukaryota</taxon>
        <taxon>Rhodophyta</taxon>
        <taxon>Bangiophyceae</taxon>
        <taxon>Bangiales</taxon>
        <taxon>Bangiaceae</taxon>
        <taxon>Porphyra</taxon>
    </lineage>
</organism>
<proteinExistence type="predicted"/>
<reference evidence="2 3" key="1">
    <citation type="submission" date="2017-03" db="EMBL/GenBank/DDBJ databases">
        <title>WGS assembly of Porphyra umbilicalis.</title>
        <authorList>
            <person name="Brawley S.H."/>
            <person name="Blouin N.A."/>
            <person name="Ficko-Blean E."/>
            <person name="Wheeler G.L."/>
            <person name="Lohr M."/>
            <person name="Goodson H.V."/>
            <person name="Jenkins J.W."/>
            <person name="Blaby-Haas C.E."/>
            <person name="Helliwell K.E."/>
            <person name="Chan C."/>
            <person name="Marriage T."/>
            <person name="Bhattacharya D."/>
            <person name="Klein A.S."/>
            <person name="Badis Y."/>
            <person name="Brodie J."/>
            <person name="Cao Y."/>
            <person name="Collen J."/>
            <person name="Dittami S.M."/>
            <person name="Gachon C.M."/>
            <person name="Green B.R."/>
            <person name="Karpowicz S."/>
            <person name="Kim J.W."/>
            <person name="Kudahl U."/>
            <person name="Lin S."/>
            <person name="Michel G."/>
            <person name="Mittag M."/>
            <person name="Olson B.J."/>
            <person name="Pangilinan J."/>
            <person name="Peng Y."/>
            <person name="Qiu H."/>
            <person name="Shu S."/>
            <person name="Singer J.T."/>
            <person name="Smith A.G."/>
            <person name="Sprecher B.N."/>
            <person name="Wagner V."/>
            <person name="Wang W."/>
            <person name="Wang Z.-Y."/>
            <person name="Yan J."/>
            <person name="Yarish C."/>
            <person name="Zoeuner-Riek S."/>
            <person name="Zhuang Y."/>
            <person name="Zou Y."/>
            <person name="Lindquist E.A."/>
            <person name="Grimwood J."/>
            <person name="Barry K."/>
            <person name="Rokhsar D.S."/>
            <person name="Schmutz J."/>
            <person name="Stiller J.W."/>
            <person name="Grossman A.R."/>
            <person name="Prochnik S.E."/>
        </authorList>
    </citation>
    <scope>NUCLEOTIDE SEQUENCE [LARGE SCALE GENOMIC DNA]</scope>
    <source>
        <strain evidence="2">4086291</strain>
    </source>
</reference>
<keyword evidence="3" id="KW-1185">Reference proteome</keyword>
<gene>
    <name evidence="2" type="ORF">BU14_0048s0022</name>
</gene>
<feature type="region of interest" description="Disordered" evidence="1">
    <location>
        <begin position="1"/>
        <end position="24"/>
    </location>
</feature>
<name>A0A1X6PIE3_PORUM</name>
<protein>
    <submittedName>
        <fullName evidence="2">Uncharacterized protein</fullName>
    </submittedName>
</protein>
<dbReference type="EMBL" id="KV918771">
    <property type="protein sequence ID" value="OSX80607.1"/>
    <property type="molecule type" value="Genomic_DNA"/>
</dbReference>
<accession>A0A1X6PIE3</accession>
<dbReference type="Proteomes" id="UP000218209">
    <property type="component" value="Unassembled WGS sequence"/>
</dbReference>
<dbReference type="AlphaFoldDB" id="A0A1X6PIE3"/>
<evidence type="ECO:0000313" key="3">
    <source>
        <dbReference type="Proteomes" id="UP000218209"/>
    </source>
</evidence>